<reference evidence="4" key="4">
    <citation type="submission" date="2019-03" db="UniProtKB">
        <authorList>
            <consortium name="EnsemblPlants"/>
        </authorList>
    </citation>
    <scope>IDENTIFICATION</scope>
</reference>
<dbReference type="InterPro" id="IPR055302">
    <property type="entry name" value="F-box_dom-containing"/>
</dbReference>
<dbReference type="GeneID" id="123493896"/>
<dbReference type="Gramene" id="AET5Gv20825300.1">
    <property type="protein sequence ID" value="AET5Gv20825300.1"/>
    <property type="gene ID" value="AET5Gv20825300"/>
</dbReference>
<dbReference type="AlphaFoldDB" id="A0A453LKZ0"/>
<dbReference type="SUPFAM" id="SSF52047">
    <property type="entry name" value="RNI-like"/>
    <property type="match status" value="1"/>
</dbReference>
<dbReference type="EnsemblPlants" id="AET5Gv20825300.3">
    <property type="protein sequence ID" value="AET5Gv20825300.3"/>
    <property type="gene ID" value="AET5Gv20825300"/>
</dbReference>
<protein>
    <recommendedName>
        <fullName evidence="3">F-box domain-containing protein</fullName>
    </recommendedName>
</protein>
<dbReference type="EnsemblPlants" id="AET5Gv20825300.6">
    <property type="protein sequence ID" value="AET5Gv20825300.6"/>
    <property type="gene ID" value="AET5Gv20825300"/>
</dbReference>
<keyword evidence="2" id="KW-1133">Transmembrane helix</keyword>
<feature type="domain" description="F-box" evidence="3">
    <location>
        <begin position="68"/>
        <end position="123"/>
    </location>
</feature>
<dbReference type="OMA" id="HMAIISN"/>
<dbReference type="InterPro" id="IPR055411">
    <property type="entry name" value="LRR_FXL15/At3g58940/PEG3-like"/>
</dbReference>
<dbReference type="Gramene" id="AET5Gv20825300.4">
    <property type="protein sequence ID" value="AET5Gv20825300.4"/>
    <property type="gene ID" value="AET5Gv20825300"/>
</dbReference>
<dbReference type="STRING" id="200361.A0A453LKZ0"/>
<dbReference type="Gramene" id="AET5Gv20825300.3">
    <property type="protein sequence ID" value="AET5Gv20825300.3"/>
    <property type="gene ID" value="AET5Gv20825300"/>
</dbReference>
<keyword evidence="2" id="KW-0812">Transmembrane</keyword>
<evidence type="ECO:0000259" key="3">
    <source>
        <dbReference type="PROSITE" id="PS50181"/>
    </source>
</evidence>
<reference evidence="5" key="2">
    <citation type="journal article" date="2017" name="Nat. Plants">
        <title>The Aegilops tauschii genome reveals multiple impacts of transposons.</title>
        <authorList>
            <person name="Zhao G."/>
            <person name="Zou C."/>
            <person name="Li K."/>
            <person name="Wang K."/>
            <person name="Li T."/>
            <person name="Gao L."/>
            <person name="Zhang X."/>
            <person name="Wang H."/>
            <person name="Yang Z."/>
            <person name="Liu X."/>
            <person name="Jiang W."/>
            <person name="Mao L."/>
            <person name="Kong X."/>
            <person name="Jiao Y."/>
            <person name="Jia J."/>
        </authorList>
    </citation>
    <scope>NUCLEOTIDE SEQUENCE [LARGE SCALE GENOMIC DNA]</scope>
    <source>
        <strain evidence="5">cv. AL8/78</strain>
    </source>
</reference>
<reference evidence="4" key="3">
    <citation type="journal article" date="2017" name="Nature">
        <title>Genome sequence of the progenitor of the wheat D genome Aegilops tauschii.</title>
        <authorList>
            <person name="Luo M.C."/>
            <person name="Gu Y.Q."/>
            <person name="Puiu D."/>
            <person name="Wang H."/>
            <person name="Twardziok S.O."/>
            <person name="Deal K.R."/>
            <person name="Huo N."/>
            <person name="Zhu T."/>
            <person name="Wang L."/>
            <person name="Wang Y."/>
            <person name="McGuire P.E."/>
            <person name="Liu S."/>
            <person name="Long H."/>
            <person name="Ramasamy R.K."/>
            <person name="Rodriguez J.C."/>
            <person name="Van S.L."/>
            <person name="Yuan L."/>
            <person name="Wang Z."/>
            <person name="Xia Z."/>
            <person name="Xiao L."/>
            <person name="Anderson O.D."/>
            <person name="Ouyang S."/>
            <person name="Liang Y."/>
            <person name="Zimin A.V."/>
            <person name="Pertea G."/>
            <person name="Qi P."/>
            <person name="Bennetzen J.L."/>
            <person name="Dai X."/>
            <person name="Dawson M.W."/>
            <person name="Muller H.G."/>
            <person name="Kugler K."/>
            <person name="Rivarola-Duarte L."/>
            <person name="Spannagl M."/>
            <person name="Mayer K.F.X."/>
            <person name="Lu F.H."/>
            <person name="Bevan M.W."/>
            <person name="Leroy P."/>
            <person name="Li P."/>
            <person name="You F.M."/>
            <person name="Sun Q."/>
            <person name="Liu Z."/>
            <person name="Lyons E."/>
            <person name="Wicker T."/>
            <person name="Salzberg S.L."/>
            <person name="Devos K.M."/>
            <person name="Dvorak J."/>
        </authorList>
    </citation>
    <scope>NUCLEOTIDE SEQUENCE [LARGE SCALE GENOMIC DNA]</scope>
    <source>
        <strain evidence="4">cv. AL8/78</strain>
    </source>
</reference>
<proteinExistence type="predicted"/>
<dbReference type="PANTHER" id="PTHR32141:SF163">
    <property type="entry name" value="OS07G0285900 PROTEIN"/>
    <property type="match status" value="1"/>
</dbReference>
<dbReference type="Pfam" id="PF00646">
    <property type="entry name" value="F-box"/>
    <property type="match status" value="1"/>
</dbReference>
<dbReference type="EnsemblPlants" id="AET5Gv20825300.1">
    <property type="protein sequence ID" value="AET5Gv20825300.1"/>
    <property type="gene ID" value="AET5Gv20825300"/>
</dbReference>
<feature type="region of interest" description="Disordered" evidence="1">
    <location>
        <begin position="47"/>
        <end position="67"/>
    </location>
</feature>
<reference evidence="5" key="1">
    <citation type="journal article" date="2014" name="Science">
        <title>Ancient hybridizations among the ancestral genomes of bread wheat.</title>
        <authorList>
            <consortium name="International Wheat Genome Sequencing Consortium,"/>
            <person name="Marcussen T."/>
            <person name="Sandve S.R."/>
            <person name="Heier L."/>
            <person name="Spannagl M."/>
            <person name="Pfeifer M."/>
            <person name="Jakobsen K.S."/>
            <person name="Wulff B.B."/>
            <person name="Steuernagel B."/>
            <person name="Mayer K.F."/>
            <person name="Olsen O.A."/>
        </authorList>
    </citation>
    <scope>NUCLEOTIDE SEQUENCE [LARGE SCALE GENOMIC DNA]</scope>
    <source>
        <strain evidence="5">cv. AL8/78</strain>
    </source>
</reference>
<dbReference type="Proteomes" id="UP000015105">
    <property type="component" value="Chromosome 5D"/>
</dbReference>
<evidence type="ECO:0000313" key="4">
    <source>
        <dbReference type="EnsemblPlants" id="AET5Gv20825300.4"/>
    </source>
</evidence>
<dbReference type="CDD" id="cd22160">
    <property type="entry name" value="F-box_AtFBL13-like"/>
    <property type="match status" value="1"/>
</dbReference>
<dbReference type="Gramene" id="AET5Gv20825300.5">
    <property type="protein sequence ID" value="AET5Gv20825300.5"/>
    <property type="gene ID" value="AET5Gv20825300"/>
</dbReference>
<evidence type="ECO:0000256" key="1">
    <source>
        <dbReference type="SAM" id="MobiDB-lite"/>
    </source>
</evidence>
<dbReference type="EnsemblPlants" id="AET5Gv20825300.4">
    <property type="protein sequence ID" value="AET5Gv20825300.4"/>
    <property type="gene ID" value="AET5Gv20825300"/>
</dbReference>
<name>A0A453LKZ0_AEGTS</name>
<keyword evidence="5" id="KW-1185">Reference proteome</keyword>
<reference evidence="4" key="5">
    <citation type="journal article" date="2021" name="G3 (Bethesda)">
        <title>Aegilops tauschii genome assembly Aet v5.0 features greater sequence contiguity and improved annotation.</title>
        <authorList>
            <person name="Wang L."/>
            <person name="Zhu T."/>
            <person name="Rodriguez J.C."/>
            <person name="Deal K.R."/>
            <person name="Dubcovsky J."/>
            <person name="McGuire P.E."/>
            <person name="Lux T."/>
            <person name="Spannagl M."/>
            <person name="Mayer K.F.X."/>
            <person name="Baldrich P."/>
            <person name="Meyers B.C."/>
            <person name="Huo N."/>
            <person name="Gu Y.Q."/>
            <person name="Zhou H."/>
            <person name="Devos K.M."/>
            <person name="Bennetzen J.L."/>
            <person name="Unver T."/>
            <person name="Budak H."/>
            <person name="Gulick P.J."/>
            <person name="Galiba G."/>
            <person name="Kalapos B."/>
            <person name="Nelson D.R."/>
            <person name="Li P."/>
            <person name="You F.M."/>
            <person name="Luo M.C."/>
            <person name="Dvorak J."/>
        </authorList>
    </citation>
    <scope>NUCLEOTIDE SEQUENCE [LARGE SCALE GENOMIC DNA]</scope>
    <source>
        <strain evidence="4">cv. AL8/78</strain>
    </source>
</reference>
<dbReference type="InterPro" id="IPR053781">
    <property type="entry name" value="F-box_AtFBL13-like"/>
</dbReference>
<dbReference type="InterPro" id="IPR032675">
    <property type="entry name" value="LRR_dom_sf"/>
</dbReference>
<dbReference type="KEGG" id="ats:123493896"/>
<dbReference type="PANTHER" id="PTHR32141">
    <property type="match status" value="1"/>
</dbReference>
<feature type="transmembrane region" description="Helical" evidence="2">
    <location>
        <begin position="12"/>
        <end position="36"/>
    </location>
</feature>
<organism evidence="4 5">
    <name type="scientific">Aegilops tauschii subsp. strangulata</name>
    <name type="common">Goatgrass</name>
    <dbReference type="NCBI Taxonomy" id="200361"/>
    <lineage>
        <taxon>Eukaryota</taxon>
        <taxon>Viridiplantae</taxon>
        <taxon>Streptophyta</taxon>
        <taxon>Embryophyta</taxon>
        <taxon>Tracheophyta</taxon>
        <taxon>Spermatophyta</taxon>
        <taxon>Magnoliopsida</taxon>
        <taxon>Liliopsida</taxon>
        <taxon>Poales</taxon>
        <taxon>Poaceae</taxon>
        <taxon>BOP clade</taxon>
        <taxon>Pooideae</taxon>
        <taxon>Triticodae</taxon>
        <taxon>Triticeae</taxon>
        <taxon>Triticinae</taxon>
        <taxon>Aegilops</taxon>
    </lineage>
</organism>
<dbReference type="InterPro" id="IPR036047">
    <property type="entry name" value="F-box-like_dom_sf"/>
</dbReference>
<dbReference type="Pfam" id="PF24758">
    <property type="entry name" value="LRR_At5g56370"/>
    <property type="match status" value="1"/>
</dbReference>
<keyword evidence="2" id="KW-0472">Membrane</keyword>
<dbReference type="PROSITE" id="PS50181">
    <property type="entry name" value="FBOX"/>
    <property type="match status" value="1"/>
</dbReference>
<evidence type="ECO:0000256" key="2">
    <source>
        <dbReference type="SAM" id="Phobius"/>
    </source>
</evidence>
<dbReference type="SUPFAM" id="SSF81383">
    <property type="entry name" value="F-box domain"/>
    <property type="match status" value="1"/>
</dbReference>
<evidence type="ECO:0000313" key="5">
    <source>
        <dbReference type="Proteomes" id="UP000015105"/>
    </source>
</evidence>
<dbReference type="EnsemblPlants" id="AET5Gv20825300.5">
    <property type="protein sequence ID" value="AET5Gv20825300.5"/>
    <property type="gene ID" value="AET5Gv20825300"/>
</dbReference>
<dbReference type="InterPro" id="IPR001810">
    <property type="entry name" value="F-box_dom"/>
</dbReference>
<accession>A0A453LKZ0</accession>
<dbReference type="Gramene" id="AET5Gv20825300.6">
    <property type="protein sequence ID" value="AET5Gv20825300.6"/>
    <property type="gene ID" value="AET5Gv20825300"/>
</dbReference>
<dbReference type="Gene3D" id="3.80.10.10">
    <property type="entry name" value="Ribonuclease Inhibitor"/>
    <property type="match status" value="1"/>
</dbReference>
<dbReference type="RefSeq" id="XP_045084125.1">
    <property type="nucleotide sequence ID" value="XM_045228190.2"/>
</dbReference>
<dbReference type="OrthoDB" id="689410at2759"/>
<sequence>MNERFKLWRRKYFCSCVLFNKCVFLSFADILVAAAMDDAMTSLPKKQRLDKLESQEPPASSDGRDQNLDLISRLPDDILGSIISLLPTKEATRIPILSTRWRHLWRSAPLNLAVNYDLLFKTSRQGRDHMAIISNILISHPGPARRLSLRSICLRNDSYARFDIWFRSPALNGLEELDFYGRNTQCLVPPSVLRFAPTLRLAIIDGCNLSKIDVAPALLLPRLKQLKLYDIIISESVFHRLLSGGTMLENLDLQSIHGLTVIRIISSTLRSICVYVRHQADMVELIIEDAPCLERLIQPGQEGPRTIRVIAAPKLAVLGYLTPRISKLEHGTIIPEVGQVS</sequence>